<evidence type="ECO:0000313" key="2">
    <source>
        <dbReference type="EMBL" id="KAK1135366.1"/>
    </source>
</evidence>
<organism evidence="2 3">
    <name type="scientific">Acipenser oxyrinchus oxyrinchus</name>
    <dbReference type="NCBI Taxonomy" id="40147"/>
    <lineage>
        <taxon>Eukaryota</taxon>
        <taxon>Metazoa</taxon>
        <taxon>Chordata</taxon>
        <taxon>Craniata</taxon>
        <taxon>Vertebrata</taxon>
        <taxon>Euteleostomi</taxon>
        <taxon>Actinopterygii</taxon>
        <taxon>Chondrostei</taxon>
        <taxon>Acipenseriformes</taxon>
        <taxon>Acipenseridae</taxon>
        <taxon>Acipenser</taxon>
    </lineage>
</organism>
<dbReference type="Proteomes" id="UP001230051">
    <property type="component" value="Unassembled WGS sequence"/>
</dbReference>
<accession>A0AAD8FMT1</accession>
<comment type="caution">
    <text evidence="2">The sequence shown here is derived from an EMBL/GenBank/DDBJ whole genome shotgun (WGS) entry which is preliminary data.</text>
</comment>
<dbReference type="AlphaFoldDB" id="A0AAD8FMT1"/>
<feature type="compositionally biased region" description="Low complexity" evidence="1">
    <location>
        <begin position="100"/>
        <end position="109"/>
    </location>
</feature>
<sequence>MDPSRGQAGETWRRWGAHWSGTAYRRSRKVKETRIQHLHRNDQTTAGKSVKNFLVESGTAAAATKKTAPTGTRSRSHPARTPEHPEQTPGSQTGSKRSGLQRLQQPLQGGEERAAERLAETRASGAAAPARPDRREAGVSPLSQAGAMSLRTQVQVRSRQRPADPGAEPEPRRVDPVSSRGASGPPGPIGTGPAPNREEETGFEQHSGAAQALHEELRSPESEGKTLGAVE</sequence>
<protein>
    <submittedName>
        <fullName evidence="2">Uncharacterized protein</fullName>
    </submittedName>
</protein>
<feature type="compositionally biased region" description="Low complexity" evidence="1">
    <location>
        <begin position="58"/>
        <end position="72"/>
    </location>
</feature>
<evidence type="ECO:0000256" key="1">
    <source>
        <dbReference type="SAM" id="MobiDB-lite"/>
    </source>
</evidence>
<proteinExistence type="predicted"/>
<feature type="compositionally biased region" description="Basic and acidic residues" evidence="1">
    <location>
        <begin position="30"/>
        <end position="42"/>
    </location>
</feature>
<gene>
    <name evidence="2" type="ORF">AOXY_G38121</name>
</gene>
<feature type="compositionally biased region" description="Basic and acidic residues" evidence="1">
    <location>
        <begin position="213"/>
        <end position="224"/>
    </location>
</feature>
<feature type="compositionally biased region" description="Low complexity" evidence="1">
    <location>
        <begin position="121"/>
        <end position="130"/>
    </location>
</feature>
<dbReference type="EMBL" id="JAGXEW010000743">
    <property type="protein sequence ID" value="KAK1135366.1"/>
    <property type="molecule type" value="Genomic_DNA"/>
</dbReference>
<feature type="region of interest" description="Disordered" evidence="1">
    <location>
        <begin position="27"/>
        <end position="231"/>
    </location>
</feature>
<reference evidence="2" key="1">
    <citation type="submission" date="2022-02" db="EMBL/GenBank/DDBJ databases">
        <title>Atlantic sturgeon de novo genome assembly.</title>
        <authorList>
            <person name="Stock M."/>
            <person name="Klopp C."/>
            <person name="Guiguen Y."/>
            <person name="Cabau C."/>
            <person name="Parinello H."/>
            <person name="Santidrian Yebra-Pimentel E."/>
            <person name="Kuhl H."/>
            <person name="Dirks R.P."/>
            <person name="Guessner J."/>
            <person name="Wuertz S."/>
            <person name="Du K."/>
            <person name="Schartl M."/>
        </authorList>
    </citation>
    <scope>NUCLEOTIDE SEQUENCE</scope>
    <source>
        <strain evidence="2">STURGEONOMICS-FGT-2020</strain>
        <tissue evidence="2">Whole blood</tissue>
    </source>
</reference>
<evidence type="ECO:0000313" key="3">
    <source>
        <dbReference type="Proteomes" id="UP001230051"/>
    </source>
</evidence>
<keyword evidence="3" id="KW-1185">Reference proteome</keyword>
<feature type="compositionally biased region" description="Basic and acidic residues" evidence="1">
    <location>
        <begin position="110"/>
        <end position="120"/>
    </location>
</feature>
<feature type="compositionally biased region" description="Polar residues" evidence="1">
    <location>
        <begin position="88"/>
        <end position="98"/>
    </location>
</feature>
<name>A0AAD8FMT1_ACIOX</name>